<evidence type="ECO:0000256" key="3">
    <source>
        <dbReference type="ARBA" id="ARBA00023315"/>
    </source>
</evidence>
<keyword evidence="6" id="KW-1185">Reference proteome</keyword>
<evidence type="ECO:0000259" key="4">
    <source>
        <dbReference type="SMART" id="SM00563"/>
    </source>
</evidence>
<accession>A0ABT2P6T8</accession>
<evidence type="ECO:0000256" key="1">
    <source>
        <dbReference type="ARBA" id="ARBA00005189"/>
    </source>
</evidence>
<dbReference type="PANTHER" id="PTHR10434">
    <property type="entry name" value="1-ACYL-SN-GLYCEROL-3-PHOSPHATE ACYLTRANSFERASE"/>
    <property type="match status" value="1"/>
</dbReference>
<organism evidence="5 6">
    <name type="scientific">Shewanella phaeophyticola</name>
    <dbReference type="NCBI Taxonomy" id="2978345"/>
    <lineage>
        <taxon>Bacteria</taxon>
        <taxon>Pseudomonadati</taxon>
        <taxon>Pseudomonadota</taxon>
        <taxon>Gammaproteobacteria</taxon>
        <taxon>Alteromonadales</taxon>
        <taxon>Shewanellaceae</taxon>
        <taxon>Shewanella</taxon>
    </lineage>
</organism>
<evidence type="ECO:0000256" key="2">
    <source>
        <dbReference type="ARBA" id="ARBA00022679"/>
    </source>
</evidence>
<dbReference type="EMBL" id="JAODOQ010000001">
    <property type="protein sequence ID" value="MCT8988381.1"/>
    <property type="molecule type" value="Genomic_DNA"/>
</dbReference>
<evidence type="ECO:0000313" key="5">
    <source>
        <dbReference type="EMBL" id="MCT8988381.1"/>
    </source>
</evidence>
<sequence length="204" mass="23064">MINTLCIRLMRLLGWTFEGQFDKTQSCVMIVGSHTSNWDFIIGIIARSALGTKIHFLGKHQLFIAPWGWLFRAMGGSPVDRRRHNNLVDAAAQLFQQDPNYKLALAPEGTRSPVTRWKSGFYHIAVKAQVDIVPVGLDFGRKTIVLSPPLTPTGNIETEMNQLMDFYRTITGYRPKKSQITSYNPQLNAIKYYNALSRLCSANT</sequence>
<dbReference type="CDD" id="cd07988">
    <property type="entry name" value="LPLAT_ABO13168-like"/>
    <property type="match status" value="1"/>
</dbReference>
<dbReference type="InterPro" id="IPR002123">
    <property type="entry name" value="Plipid/glycerol_acylTrfase"/>
</dbReference>
<evidence type="ECO:0000313" key="6">
    <source>
        <dbReference type="Proteomes" id="UP001431192"/>
    </source>
</evidence>
<keyword evidence="2" id="KW-0808">Transferase</keyword>
<name>A0ABT2P6T8_9GAMM</name>
<reference evidence="5" key="1">
    <citation type="submission" date="2022-09" db="EMBL/GenBank/DDBJ databases">
        <title>Shewanella sp. KJ10-1 sp.nov, isolated from marine algae.</title>
        <authorList>
            <person name="Butt M."/>
            <person name="Lee J.K."/>
            <person name="Kim J.M."/>
            <person name="Choi D.G."/>
        </authorList>
    </citation>
    <scope>NUCLEOTIDE SEQUENCE</scope>
    <source>
        <strain evidence="5">KJ10-1</strain>
    </source>
</reference>
<dbReference type="Pfam" id="PF01553">
    <property type="entry name" value="Acyltransferase"/>
    <property type="match status" value="1"/>
</dbReference>
<feature type="domain" description="Phospholipid/glycerol acyltransferase" evidence="4">
    <location>
        <begin position="28"/>
        <end position="140"/>
    </location>
</feature>
<dbReference type="GO" id="GO:0016746">
    <property type="term" value="F:acyltransferase activity"/>
    <property type="evidence" value="ECO:0007669"/>
    <property type="project" value="UniProtKB-KW"/>
</dbReference>
<dbReference type="RefSeq" id="WP_261734478.1">
    <property type="nucleotide sequence ID" value="NZ_JAODOQ010000001.1"/>
</dbReference>
<comment type="caution">
    <text evidence="5">The sequence shown here is derived from an EMBL/GenBank/DDBJ whole genome shotgun (WGS) entry which is preliminary data.</text>
</comment>
<dbReference type="SMART" id="SM00563">
    <property type="entry name" value="PlsC"/>
    <property type="match status" value="1"/>
</dbReference>
<dbReference type="PANTHER" id="PTHR10434:SF9">
    <property type="entry name" value="PHOSPHOLIPID_GLYCEROL ACYLTRANSFERASE DOMAIN-CONTAINING PROTEIN"/>
    <property type="match status" value="1"/>
</dbReference>
<protein>
    <submittedName>
        <fullName evidence="5">Lysophospholipid acyltransferase family protein</fullName>
    </submittedName>
</protein>
<dbReference type="Proteomes" id="UP001431192">
    <property type="component" value="Unassembled WGS sequence"/>
</dbReference>
<gene>
    <name evidence="5" type="ORF">N4T56_20470</name>
</gene>
<proteinExistence type="predicted"/>
<keyword evidence="3 5" id="KW-0012">Acyltransferase</keyword>
<comment type="pathway">
    <text evidence="1">Lipid metabolism.</text>
</comment>
<dbReference type="SUPFAM" id="SSF69593">
    <property type="entry name" value="Glycerol-3-phosphate (1)-acyltransferase"/>
    <property type="match status" value="1"/>
</dbReference>